<evidence type="ECO:0000313" key="1">
    <source>
        <dbReference type="EMBL" id="ANS67599.1"/>
    </source>
</evidence>
<evidence type="ECO:0000313" key="2">
    <source>
        <dbReference type="Proteomes" id="UP000092598"/>
    </source>
</evidence>
<dbReference type="RefSeq" id="WP_067438650.1">
    <property type="nucleotide sequence ID" value="NZ_CP016438.1"/>
</dbReference>
<dbReference type="AlphaFoldDB" id="A0A1B1MG53"/>
<dbReference type="Proteomes" id="UP000092598">
    <property type="component" value="Chromosome"/>
</dbReference>
<organism evidence="1 2">
    <name type="scientific">Streptomyces lincolnensis</name>
    <dbReference type="NCBI Taxonomy" id="1915"/>
    <lineage>
        <taxon>Bacteria</taxon>
        <taxon>Bacillati</taxon>
        <taxon>Actinomycetota</taxon>
        <taxon>Actinomycetes</taxon>
        <taxon>Kitasatosporales</taxon>
        <taxon>Streptomycetaceae</taxon>
        <taxon>Streptomyces</taxon>
    </lineage>
</organism>
<sequence>MTRNTARWCKGTVVSAVAAMVCFASWERLLKWAEAVAAAEPGSIGAGWAQALLATCTGVLAMPLLLWAGMRLLGERGTRVLALAGGAAWWFIGTHVVEGTRIDDTDTALLLAVFALLGGVLCLARPTTDG</sequence>
<name>A0A1B1MG53_STRLN</name>
<keyword evidence="2" id="KW-1185">Reference proteome</keyword>
<proteinExistence type="predicted"/>
<dbReference type="KEGG" id="sls:SLINC_5375"/>
<reference evidence="1 2" key="1">
    <citation type="submission" date="2016-07" db="EMBL/GenBank/DDBJ databases">
        <title>Enhancement of antibiotic productionsby engineered nitrateutilization in actinobacteria.</title>
        <authorList>
            <person name="Meng S.C."/>
        </authorList>
    </citation>
    <scope>NUCLEOTIDE SEQUENCE [LARGE SCALE GENOMIC DNA]</scope>
    <source>
        <strain evidence="1 2">NRRL 2936</strain>
    </source>
</reference>
<gene>
    <name evidence="1" type="ORF">SLINC_5375</name>
</gene>
<dbReference type="OrthoDB" id="4221640at2"/>
<dbReference type="EMBL" id="CP016438">
    <property type="protein sequence ID" value="ANS67599.1"/>
    <property type="molecule type" value="Genomic_DNA"/>
</dbReference>
<protein>
    <submittedName>
        <fullName evidence="1">Uncharacterized protein</fullName>
    </submittedName>
</protein>
<accession>A0A1B1MG53</accession>